<dbReference type="Proteomes" id="UP000460272">
    <property type="component" value="Unassembled WGS sequence"/>
</dbReference>
<reference evidence="1 2" key="1">
    <citation type="submission" date="2018-11" db="EMBL/GenBank/DDBJ databases">
        <title>Trebonia kvetii gen.nov., sp.nov., a novel acidophilic actinobacterium, and proposal of the new actinobacterial family Treboniaceae fam. nov.</title>
        <authorList>
            <person name="Rapoport D."/>
            <person name="Sagova-Mareckova M."/>
            <person name="Sedlacek I."/>
            <person name="Provaznik J."/>
            <person name="Kralova S."/>
            <person name="Pavlinic D."/>
            <person name="Benes V."/>
            <person name="Kopecky J."/>
        </authorList>
    </citation>
    <scope>NUCLEOTIDE SEQUENCE [LARGE SCALE GENOMIC DNA]</scope>
    <source>
        <strain evidence="1 2">15Tr583</strain>
    </source>
</reference>
<evidence type="ECO:0000313" key="2">
    <source>
        <dbReference type="Proteomes" id="UP000460272"/>
    </source>
</evidence>
<dbReference type="OrthoDB" id="3570195at2"/>
<keyword evidence="2" id="KW-1185">Reference proteome</keyword>
<dbReference type="RefSeq" id="WP_145855875.1">
    <property type="nucleotide sequence ID" value="NZ_RPFW01000004.1"/>
</dbReference>
<comment type="caution">
    <text evidence="1">The sequence shown here is derived from an EMBL/GenBank/DDBJ whole genome shotgun (WGS) entry which is preliminary data.</text>
</comment>
<dbReference type="AlphaFoldDB" id="A0A6P2BWH6"/>
<name>A0A6P2BWH6_9ACTN</name>
<gene>
    <name evidence="1" type="ORF">EAS64_22880</name>
</gene>
<accession>A0A6P2BWH6</accession>
<evidence type="ECO:0000313" key="1">
    <source>
        <dbReference type="EMBL" id="TVZ03270.1"/>
    </source>
</evidence>
<sequence>MARLRFWPAGPDRDERPDRPFTGYKLAHAVLSADGTQTGFAGLTLGATHVYGVVAEASCIWNHRHAPPRRWCGCGFYCLHELTDARSLGCATENRAALLIEVTASGQYIRYERGLRYSRQRVRAILDAQCACGRPGTALADGGSGLIGWRHLAPVCPTCAAGRPALTLTEFTARLDGNVRVAPLLSAGPLSPDMLSGTMTGSITGTGTGTTAGAADAMAAMEESPIAILTAEIALLHARLDDLQSRLERG</sequence>
<dbReference type="EMBL" id="RPFW01000004">
    <property type="protein sequence ID" value="TVZ03270.1"/>
    <property type="molecule type" value="Genomic_DNA"/>
</dbReference>
<protein>
    <submittedName>
        <fullName evidence="1">Uncharacterized protein</fullName>
    </submittedName>
</protein>
<proteinExistence type="predicted"/>
<organism evidence="1 2">
    <name type="scientific">Trebonia kvetii</name>
    <dbReference type="NCBI Taxonomy" id="2480626"/>
    <lineage>
        <taxon>Bacteria</taxon>
        <taxon>Bacillati</taxon>
        <taxon>Actinomycetota</taxon>
        <taxon>Actinomycetes</taxon>
        <taxon>Streptosporangiales</taxon>
        <taxon>Treboniaceae</taxon>
        <taxon>Trebonia</taxon>
    </lineage>
</organism>